<comment type="caution">
    <text evidence="3">The sequence shown here is derived from an EMBL/GenBank/DDBJ whole genome shotgun (WGS) entry which is preliminary data.</text>
</comment>
<keyword evidence="4" id="KW-1185">Reference proteome</keyword>
<feature type="domain" description="Activator of Hsp90 ATPase homologue 1/2-like C-terminal" evidence="2">
    <location>
        <begin position="11"/>
        <end position="151"/>
    </location>
</feature>
<organism evidence="3 4">
    <name type="scientific">Microtetraspora malaysiensis</name>
    <dbReference type="NCBI Taxonomy" id="161358"/>
    <lineage>
        <taxon>Bacteria</taxon>
        <taxon>Bacillati</taxon>
        <taxon>Actinomycetota</taxon>
        <taxon>Actinomycetes</taxon>
        <taxon>Streptosporangiales</taxon>
        <taxon>Streptosporangiaceae</taxon>
        <taxon>Microtetraspora</taxon>
    </lineage>
</organism>
<dbReference type="Gene3D" id="3.30.530.20">
    <property type="match status" value="1"/>
</dbReference>
<name>A0ABW6SMR1_9ACTN</name>
<gene>
    <name evidence="3" type="ORF">ACFYXI_11765</name>
</gene>
<sequence length="163" mass="17286">MYSTRVSRHVNAPRSAVYQALVDADAIAKWRVPAGMSSHVHEFDAREGGAFRVSLTYDAPGPTGKSAARTDTYHGHFAELVPDERVVEVFEFETADPGLRGTMTMTTTLTDTAGGGTEVVIAHDGIPDIVPASDNETGTRMALANLAALVEPGHAPAPTDPTR</sequence>
<evidence type="ECO:0000313" key="4">
    <source>
        <dbReference type="Proteomes" id="UP001602013"/>
    </source>
</evidence>
<dbReference type="InterPro" id="IPR023393">
    <property type="entry name" value="START-like_dom_sf"/>
</dbReference>
<dbReference type="Pfam" id="PF08327">
    <property type="entry name" value="AHSA1"/>
    <property type="match status" value="1"/>
</dbReference>
<comment type="similarity">
    <text evidence="1">Belongs to the AHA1 family.</text>
</comment>
<dbReference type="InterPro" id="IPR013538">
    <property type="entry name" value="ASHA1/2-like_C"/>
</dbReference>
<protein>
    <submittedName>
        <fullName evidence="3">SRPBCC domain-containing protein</fullName>
    </submittedName>
</protein>
<reference evidence="3 4" key="1">
    <citation type="submission" date="2024-10" db="EMBL/GenBank/DDBJ databases">
        <title>The Natural Products Discovery Center: Release of the First 8490 Sequenced Strains for Exploring Actinobacteria Biosynthetic Diversity.</title>
        <authorList>
            <person name="Kalkreuter E."/>
            <person name="Kautsar S.A."/>
            <person name="Yang D."/>
            <person name="Bader C.D."/>
            <person name="Teijaro C.N."/>
            <person name="Fluegel L."/>
            <person name="Davis C.M."/>
            <person name="Simpson J.R."/>
            <person name="Lauterbach L."/>
            <person name="Steele A.D."/>
            <person name="Gui C."/>
            <person name="Meng S."/>
            <person name="Li G."/>
            <person name="Viehrig K."/>
            <person name="Ye F."/>
            <person name="Su P."/>
            <person name="Kiefer A.F."/>
            <person name="Nichols A."/>
            <person name="Cepeda A.J."/>
            <person name="Yan W."/>
            <person name="Fan B."/>
            <person name="Jiang Y."/>
            <person name="Adhikari A."/>
            <person name="Zheng C.-J."/>
            <person name="Schuster L."/>
            <person name="Cowan T.M."/>
            <person name="Smanski M.J."/>
            <person name="Chevrette M.G."/>
            <person name="De Carvalho L.P.S."/>
            <person name="Shen B."/>
        </authorList>
    </citation>
    <scope>NUCLEOTIDE SEQUENCE [LARGE SCALE GENOMIC DNA]</scope>
    <source>
        <strain evidence="3 4">NPDC002173</strain>
    </source>
</reference>
<evidence type="ECO:0000313" key="3">
    <source>
        <dbReference type="EMBL" id="MFF3666262.1"/>
    </source>
</evidence>
<proteinExistence type="inferred from homology"/>
<dbReference type="EMBL" id="JBIASD010000006">
    <property type="protein sequence ID" value="MFF3666262.1"/>
    <property type="molecule type" value="Genomic_DNA"/>
</dbReference>
<dbReference type="RefSeq" id="WP_387410673.1">
    <property type="nucleotide sequence ID" value="NZ_JBIASD010000006.1"/>
</dbReference>
<evidence type="ECO:0000256" key="1">
    <source>
        <dbReference type="ARBA" id="ARBA00006817"/>
    </source>
</evidence>
<evidence type="ECO:0000259" key="2">
    <source>
        <dbReference type="Pfam" id="PF08327"/>
    </source>
</evidence>
<dbReference type="SUPFAM" id="SSF55961">
    <property type="entry name" value="Bet v1-like"/>
    <property type="match status" value="1"/>
</dbReference>
<dbReference type="Proteomes" id="UP001602013">
    <property type="component" value="Unassembled WGS sequence"/>
</dbReference>
<accession>A0ABW6SMR1</accession>